<accession>A0ABV3IZQ4</accession>
<evidence type="ECO:0000256" key="1">
    <source>
        <dbReference type="ARBA" id="ARBA00010990"/>
    </source>
</evidence>
<keyword evidence="5" id="KW-1185">Reference proteome</keyword>
<evidence type="ECO:0000313" key="5">
    <source>
        <dbReference type="Proteomes" id="UP001552479"/>
    </source>
</evidence>
<dbReference type="InterPro" id="IPR008278">
    <property type="entry name" value="4-PPantetheinyl_Trfase_dom"/>
</dbReference>
<feature type="domain" description="4'-phosphopantetheinyl transferase" evidence="3">
    <location>
        <begin position="92"/>
        <end position="155"/>
    </location>
</feature>
<proteinExistence type="inferred from homology"/>
<dbReference type="InterPro" id="IPR050559">
    <property type="entry name" value="P-Pant_transferase_sf"/>
</dbReference>
<evidence type="ECO:0000313" key="4">
    <source>
        <dbReference type="EMBL" id="MEV4925906.1"/>
    </source>
</evidence>
<keyword evidence="2 4" id="KW-0808">Transferase</keyword>
<dbReference type="SUPFAM" id="SSF56214">
    <property type="entry name" value="4'-phosphopantetheinyl transferase"/>
    <property type="match status" value="2"/>
</dbReference>
<dbReference type="Proteomes" id="UP001552479">
    <property type="component" value="Unassembled WGS sequence"/>
</dbReference>
<dbReference type="Pfam" id="PF01648">
    <property type="entry name" value="ACPS"/>
    <property type="match status" value="1"/>
</dbReference>
<dbReference type="EMBL" id="JBFASG010000027">
    <property type="protein sequence ID" value="MEV4925906.1"/>
    <property type="molecule type" value="Genomic_DNA"/>
</dbReference>
<dbReference type="RefSeq" id="WP_366089472.1">
    <property type="nucleotide sequence ID" value="NZ_JBFASG010000027.1"/>
</dbReference>
<sequence>MESRGVLVTVRAVVLRTGADVPRDTAGKRQLRAEARAWVRGRLAERLQAPPAQVQWERSRAGKPRLAHDPGLYVSYSHSGGAVVLAVCAGGPVGVDVERVVPRPHLRELAEECLAPSESASWRGTAPEREADEFARLWTRKEAVLKAWGRGFPGSLAEVVTGPGARPGEPAVLALPAALGPVGLWTVRDLGAPDGYRAAVACRAPAARLDVRPGAAGGA</sequence>
<evidence type="ECO:0000259" key="3">
    <source>
        <dbReference type="Pfam" id="PF01648"/>
    </source>
</evidence>
<dbReference type="PANTHER" id="PTHR12215:SF10">
    <property type="entry name" value="L-AMINOADIPATE-SEMIALDEHYDE DEHYDROGENASE-PHOSPHOPANTETHEINYL TRANSFERASE"/>
    <property type="match status" value="1"/>
</dbReference>
<dbReference type="Gene3D" id="3.90.470.20">
    <property type="entry name" value="4'-phosphopantetheinyl transferase domain"/>
    <property type="match status" value="1"/>
</dbReference>
<evidence type="ECO:0000256" key="2">
    <source>
        <dbReference type="ARBA" id="ARBA00022679"/>
    </source>
</evidence>
<dbReference type="InterPro" id="IPR037143">
    <property type="entry name" value="4-PPantetheinyl_Trfase_dom_sf"/>
</dbReference>
<dbReference type="PANTHER" id="PTHR12215">
    <property type="entry name" value="PHOSPHOPANTETHEINE TRANSFERASE"/>
    <property type="match status" value="1"/>
</dbReference>
<name>A0ABV3IZQ4_9ACTN</name>
<dbReference type="GO" id="GO:0016740">
    <property type="term" value="F:transferase activity"/>
    <property type="evidence" value="ECO:0007669"/>
    <property type="project" value="UniProtKB-KW"/>
</dbReference>
<reference evidence="4 5" key="1">
    <citation type="submission" date="2024-06" db="EMBL/GenBank/DDBJ databases">
        <title>The Natural Products Discovery Center: Release of the First 8490 Sequenced Strains for Exploring Actinobacteria Biosynthetic Diversity.</title>
        <authorList>
            <person name="Kalkreuter E."/>
            <person name="Kautsar S.A."/>
            <person name="Yang D."/>
            <person name="Bader C.D."/>
            <person name="Teijaro C.N."/>
            <person name="Fluegel L."/>
            <person name="Davis C.M."/>
            <person name="Simpson J.R."/>
            <person name="Lauterbach L."/>
            <person name="Steele A.D."/>
            <person name="Gui C."/>
            <person name="Meng S."/>
            <person name="Li G."/>
            <person name="Viehrig K."/>
            <person name="Ye F."/>
            <person name="Su P."/>
            <person name="Kiefer A.F."/>
            <person name="Nichols A."/>
            <person name="Cepeda A.J."/>
            <person name="Yan W."/>
            <person name="Fan B."/>
            <person name="Jiang Y."/>
            <person name="Adhikari A."/>
            <person name="Zheng C.-J."/>
            <person name="Schuster L."/>
            <person name="Cowan T.M."/>
            <person name="Smanski M.J."/>
            <person name="Chevrette M.G."/>
            <person name="De Carvalho L.P.S."/>
            <person name="Shen B."/>
        </authorList>
    </citation>
    <scope>NUCLEOTIDE SEQUENCE [LARGE SCALE GENOMIC DNA]</scope>
    <source>
        <strain evidence="4 5">NPDC053791</strain>
    </source>
</reference>
<protein>
    <submittedName>
        <fullName evidence="4">4'-phosphopantetheinyl transferase superfamily protein</fullName>
    </submittedName>
</protein>
<comment type="caution">
    <text evidence="4">The sequence shown here is derived from an EMBL/GenBank/DDBJ whole genome shotgun (WGS) entry which is preliminary data.</text>
</comment>
<comment type="similarity">
    <text evidence="1">Belongs to the P-Pant transferase superfamily. Gsp/Sfp/HetI/AcpT family.</text>
</comment>
<gene>
    <name evidence="4" type="ORF">AB0L03_24300</name>
</gene>
<organism evidence="4 5">
    <name type="scientific">Streptomyces roseoverticillatus</name>
    <dbReference type="NCBI Taxonomy" id="66429"/>
    <lineage>
        <taxon>Bacteria</taxon>
        <taxon>Bacillati</taxon>
        <taxon>Actinomycetota</taxon>
        <taxon>Actinomycetes</taxon>
        <taxon>Kitasatosporales</taxon>
        <taxon>Streptomycetaceae</taxon>
        <taxon>Streptomyces</taxon>
    </lineage>
</organism>